<dbReference type="Pfam" id="PF13621">
    <property type="entry name" value="Cupin_8"/>
    <property type="match status" value="1"/>
</dbReference>
<evidence type="ECO:0000313" key="6">
    <source>
        <dbReference type="Proteomes" id="UP000663856"/>
    </source>
</evidence>
<protein>
    <recommendedName>
        <fullName evidence="3">EF-hand domain-containing protein</fullName>
    </recommendedName>
</protein>
<feature type="region of interest" description="Disordered" evidence="1">
    <location>
        <begin position="395"/>
        <end position="416"/>
    </location>
</feature>
<dbReference type="AlphaFoldDB" id="A0A816RK56"/>
<keyword evidence="7" id="KW-1185">Reference proteome</keyword>
<dbReference type="PANTHER" id="PTHR12461">
    <property type="entry name" value="HYPOXIA-INDUCIBLE FACTOR 1 ALPHA INHIBITOR-RELATED"/>
    <property type="match status" value="1"/>
</dbReference>
<dbReference type="InterPro" id="IPR041667">
    <property type="entry name" value="Cupin_8"/>
</dbReference>
<organism evidence="4 6">
    <name type="scientific">Rotaria magnacalcarata</name>
    <dbReference type="NCBI Taxonomy" id="392030"/>
    <lineage>
        <taxon>Eukaryota</taxon>
        <taxon>Metazoa</taxon>
        <taxon>Spiralia</taxon>
        <taxon>Gnathifera</taxon>
        <taxon>Rotifera</taxon>
        <taxon>Eurotatoria</taxon>
        <taxon>Bdelloidea</taxon>
        <taxon>Philodinida</taxon>
        <taxon>Philodinidae</taxon>
        <taxon>Rotaria</taxon>
    </lineage>
</organism>
<dbReference type="PROSITE" id="PS50222">
    <property type="entry name" value="EF_HAND_2"/>
    <property type="match status" value="1"/>
</dbReference>
<evidence type="ECO:0000313" key="5">
    <source>
        <dbReference type="EMBL" id="CAF4055857.1"/>
    </source>
</evidence>
<dbReference type="InterPro" id="IPR018247">
    <property type="entry name" value="EF_Hand_1_Ca_BS"/>
</dbReference>
<dbReference type="Gene3D" id="2.60.120.650">
    <property type="entry name" value="Cupin"/>
    <property type="match status" value="1"/>
</dbReference>
<feature type="domain" description="EF-hand" evidence="3">
    <location>
        <begin position="338"/>
        <end position="373"/>
    </location>
</feature>
<evidence type="ECO:0000259" key="3">
    <source>
        <dbReference type="PROSITE" id="PS50222"/>
    </source>
</evidence>
<dbReference type="PANTHER" id="PTHR12461:SF105">
    <property type="entry name" value="HYPOXIA-INDUCIBLE FACTOR 1-ALPHA INHIBITOR"/>
    <property type="match status" value="1"/>
</dbReference>
<evidence type="ECO:0000313" key="4">
    <source>
        <dbReference type="EMBL" id="CAF2074905.1"/>
    </source>
</evidence>
<comment type="caution">
    <text evidence="4">The sequence shown here is derived from an EMBL/GenBank/DDBJ whole genome shotgun (WGS) entry which is preliminary data.</text>
</comment>
<gene>
    <name evidence="5" type="ORF">OVN521_LOCUS18292</name>
    <name evidence="4" type="ORF">WKI299_LOCUS14917</name>
</gene>
<dbReference type="EMBL" id="CAJOBG010003298">
    <property type="protein sequence ID" value="CAF4055857.1"/>
    <property type="molecule type" value="Genomic_DNA"/>
</dbReference>
<dbReference type="Proteomes" id="UP000663856">
    <property type="component" value="Unassembled WGS sequence"/>
</dbReference>
<dbReference type="GO" id="GO:0005509">
    <property type="term" value="F:calcium ion binding"/>
    <property type="evidence" value="ECO:0007669"/>
    <property type="project" value="InterPro"/>
</dbReference>
<dbReference type="PROSITE" id="PS00018">
    <property type="entry name" value="EF_HAND_1"/>
    <property type="match status" value="1"/>
</dbReference>
<dbReference type="InterPro" id="IPR002048">
    <property type="entry name" value="EF_hand_dom"/>
</dbReference>
<sequence>MNTLTVILLVTIHHLAYATNQNPGHLKPFGSVGSLLNISELYNEFPTVVEFFTNYLPKSEPIVSRQVLINDKDYSVWQTDEKLENNVYGLSTLNIEVESFKSKQRKKVQMTFGEFLDRYRKEPLLFVNPVPTILQKYLVVPKPLQCDVVIENFQSTILLINGMNASPLMIGEDHDRFHCIIRGHKRIVLVNTFKYPDVRKTILPEKRGHRGPSINPDKVDLDQFPAFANIDYHIADLKSGDCLFIPNSWLFQERTLKDTISVIYNIKHHQALHLDVDQLNICSNYDPTFTLDQVVWPAEPRTFGEVIMNLINSKVQDFDKWQNAFSKHLSFDLASDSTGSALFEEFFDSVDIDSDGQITNTEVDQIKGMHQHHITDILFEITKLVHSRQTANASIPVDFNDTQSTEDDDETDKSDL</sequence>
<dbReference type="SUPFAM" id="SSF51197">
    <property type="entry name" value="Clavaminate synthase-like"/>
    <property type="match status" value="1"/>
</dbReference>
<dbReference type="Proteomes" id="UP000663866">
    <property type="component" value="Unassembled WGS sequence"/>
</dbReference>
<dbReference type="EMBL" id="CAJNRF010005852">
    <property type="protein sequence ID" value="CAF2074905.1"/>
    <property type="molecule type" value="Genomic_DNA"/>
</dbReference>
<feature type="chain" id="PRO_5035610408" description="EF-hand domain-containing protein" evidence="2">
    <location>
        <begin position="19"/>
        <end position="416"/>
    </location>
</feature>
<proteinExistence type="predicted"/>
<name>A0A816RK56_9BILA</name>
<evidence type="ECO:0000256" key="1">
    <source>
        <dbReference type="SAM" id="MobiDB-lite"/>
    </source>
</evidence>
<accession>A0A816RK56</accession>
<feature type="signal peptide" evidence="2">
    <location>
        <begin position="1"/>
        <end position="18"/>
    </location>
</feature>
<keyword evidence="2" id="KW-0732">Signal</keyword>
<reference evidence="4" key="1">
    <citation type="submission" date="2021-02" db="EMBL/GenBank/DDBJ databases">
        <authorList>
            <person name="Nowell W R."/>
        </authorList>
    </citation>
    <scope>NUCLEOTIDE SEQUENCE</scope>
</reference>
<evidence type="ECO:0000313" key="7">
    <source>
        <dbReference type="Proteomes" id="UP000663866"/>
    </source>
</evidence>
<evidence type="ECO:0000256" key="2">
    <source>
        <dbReference type="SAM" id="SignalP"/>
    </source>
</evidence>
<feature type="compositionally biased region" description="Acidic residues" evidence="1">
    <location>
        <begin position="404"/>
        <end position="416"/>
    </location>
</feature>